<name>A0A1F6E6A8_9BACT</name>
<dbReference type="GO" id="GO:0016887">
    <property type="term" value="F:ATP hydrolysis activity"/>
    <property type="evidence" value="ECO:0007669"/>
    <property type="project" value="InterPro"/>
</dbReference>
<dbReference type="GO" id="GO:0005524">
    <property type="term" value="F:ATP binding"/>
    <property type="evidence" value="ECO:0007669"/>
    <property type="project" value="UniProtKB-KW"/>
</dbReference>
<comment type="caution">
    <text evidence="5">The sequence shown here is derived from an EMBL/GenBank/DDBJ whole genome shotgun (WGS) entry which is preliminary data.</text>
</comment>
<dbReference type="AlphaFoldDB" id="A0A1F6E6A8"/>
<evidence type="ECO:0000313" key="5">
    <source>
        <dbReference type="EMBL" id="OGG69233.1"/>
    </source>
</evidence>
<dbReference type="Gene3D" id="3.40.50.300">
    <property type="entry name" value="P-loop containing nucleotide triphosphate hydrolases"/>
    <property type="match status" value="1"/>
</dbReference>
<sequence>MTLLRTKRLTKHFGGVHALDGVDLSFEAGAVTALVGPNGSGKSTLINVLTGFVPMDGGHVLIGDSVVPDGVRSSDVSAYGITRTFQSVRLIGQMSVLDNILLVLTERTVWGALFERHGAFHLDSAQKTLTEVGLWEKRHELAENLSFGQRKLLEIARAISMNASVYLFDEPFAGLFPEMRTVVSRILRRLRDQGAAVVLVEHDMELIRDLADHCYVLDSGKVIASGKPADVLREPHVVEAYLGK</sequence>
<evidence type="ECO:0000256" key="3">
    <source>
        <dbReference type="ARBA" id="ARBA00022840"/>
    </source>
</evidence>
<dbReference type="InterPro" id="IPR032823">
    <property type="entry name" value="BCA_ABC_TP_C"/>
</dbReference>
<feature type="domain" description="ABC transporter" evidence="4">
    <location>
        <begin position="4"/>
        <end position="244"/>
    </location>
</feature>
<organism evidence="5 6">
    <name type="scientific">Candidatus Kaiserbacteria bacterium RIFCSPHIGHO2_02_FULL_55_25</name>
    <dbReference type="NCBI Taxonomy" id="1798498"/>
    <lineage>
        <taxon>Bacteria</taxon>
        <taxon>Candidatus Kaiseribacteriota</taxon>
    </lineage>
</organism>
<dbReference type="EMBL" id="MFLL01000015">
    <property type="protein sequence ID" value="OGG69233.1"/>
    <property type="molecule type" value="Genomic_DNA"/>
</dbReference>
<dbReference type="Proteomes" id="UP000176914">
    <property type="component" value="Unassembled WGS sequence"/>
</dbReference>
<proteinExistence type="predicted"/>
<dbReference type="CDD" id="cd03219">
    <property type="entry name" value="ABC_Mj1267_LivG_branched"/>
    <property type="match status" value="1"/>
</dbReference>
<dbReference type="PROSITE" id="PS00211">
    <property type="entry name" value="ABC_TRANSPORTER_1"/>
    <property type="match status" value="1"/>
</dbReference>
<dbReference type="PROSITE" id="PS50893">
    <property type="entry name" value="ABC_TRANSPORTER_2"/>
    <property type="match status" value="1"/>
</dbReference>
<dbReference type="GO" id="GO:0005886">
    <property type="term" value="C:plasma membrane"/>
    <property type="evidence" value="ECO:0007669"/>
    <property type="project" value="TreeGrafter"/>
</dbReference>
<gene>
    <name evidence="5" type="ORF">A3C20_02980</name>
</gene>
<reference evidence="5 6" key="1">
    <citation type="journal article" date="2016" name="Nat. Commun.">
        <title>Thousands of microbial genomes shed light on interconnected biogeochemical processes in an aquifer system.</title>
        <authorList>
            <person name="Anantharaman K."/>
            <person name="Brown C.T."/>
            <person name="Hug L.A."/>
            <person name="Sharon I."/>
            <person name="Castelle C.J."/>
            <person name="Probst A.J."/>
            <person name="Thomas B.C."/>
            <person name="Singh A."/>
            <person name="Wilkins M.J."/>
            <person name="Karaoz U."/>
            <person name="Brodie E.L."/>
            <person name="Williams K.H."/>
            <person name="Hubbard S.S."/>
            <person name="Banfield J.F."/>
        </authorList>
    </citation>
    <scope>NUCLEOTIDE SEQUENCE [LARGE SCALE GENOMIC DNA]</scope>
</reference>
<keyword evidence="1" id="KW-0813">Transport</keyword>
<dbReference type="InterPro" id="IPR017871">
    <property type="entry name" value="ABC_transporter-like_CS"/>
</dbReference>
<dbReference type="InterPro" id="IPR051120">
    <property type="entry name" value="ABC_AA/LPS_Transport"/>
</dbReference>
<dbReference type="Pfam" id="PF00005">
    <property type="entry name" value="ABC_tran"/>
    <property type="match status" value="1"/>
</dbReference>
<accession>A0A1F6E6A8</accession>
<keyword evidence="2" id="KW-0547">Nucleotide-binding</keyword>
<dbReference type="InterPro" id="IPR003593">
    <property type="entry name" value="AAA+_ATPase"/>
</dbReference>
<dbReference type="Pfam" id="PF12399">
    <property type="entry name" value="BCA_ABC_TP_C"/>
    <property type="match status" value="1"/>
</dbReference>
<evidence type="ECO:0000313" key="6">
    <source>
        <dbReference type="Proteomes" id="UP000176914"/>
    </source>
</evidence>
<evidence type="ECO:0000256" key="2">
    <source>
        <dbReference type="ARBA" id="ARBA00022741"/>
    </source>
</evidence>
<evidence type="ECO:0000259" key="4">
    <source>
        <dbReference type="PROSITE" id="PS50893"/>
    </source>
</evidence>
<dbReference type="PANTHER" id="PTHR45772">
    <property type="entry name" value="CONSERVED COMPONENT OF ABC TRANSPORTER FOR NATURAL AMINO ACIDS-RELATED"/>
    <property type="match status" value="1"/>
</dbReference>
<evidence type="ECO:0000256" key="1">
    <source>
        <dbReference type="ARBA" id="ARBA00022448"/>
    </source>
</evidence>
<protein>
    <recommendedName>
        <fullName evidence="4">ABC transporter domain-containing protein</fullName>
    </recommendedName>
</protein>
<dbReference type="InterPro" id="IPR003439">
    <property type="entry name" value="ABC_transporter-like_ATP-bd"/>
</dbReference>
<dbReference type="SMART" id="SM00382">
    <property type="entry name" value="AAA"/>
    <property type="match status" value="1"/>
</dbReference>
<dbReference type="SUPFAM" id="SSF52540">
    <property type="entry name" value="P-loop containing nucleoside triphosphate hydrolases"/>
    <property type="match status" value="1"/>
</dbReference>
<dbReference type="InterPro" id="IPR027417">
    <property type="entry name" value="P-loop_NTPase"/>
</dbReference>
<keyword evidence="3" id="KW-0067">ATP-binding</keyword>